<dbReference type="Proteomes" id="UP000236291">
    <property type="component" value="Unassembled WGS sequence"/>
</dbReference>
<dbReference type="SUPFAM" id="SSF54160">
    <property type="entry name" value="Chromo domain-like"/>
    <property type="match status" value="1"/>
</dbReference>
<feature type="domain" description="Tf2-1-like SH3-like" evidence="1">
    <location>
        <begin position="17"/>
        <end position="81"/>
    </location>
</feature>
<dbReference type="EMBL" id="ASHM01071505">
    <property type="protein sequence ID" value="PNX55428.1"/>
    <property type="molecule type" value="Genomic_DNA"/>
</dbReference>
<dbReference type="InterPro" id="IPR056924">
    <property type="entry name" value="SH3_Tf2-1"/>
</dbReference>
<reference evidence="2 3" key="2">
    <citation type="journal article" date="2017" name="Front. Plant Sci.">
        <title>Gene Classification and Mining of Molecular Markers Useful in Red Clover (Trifolium pratense) Breeding.</title>
        <authorList>
            <person name="Istvanek J."/>
            <person name="Dluhosova J."/>
            <person name="Dluhos P."/>
            <person name="Patkova L."/>
            <person name="Nedelnik J."/>
            <person name="Repkova J."/>
        </authorList>
    </citation>
    <scope>NUCLEOTIDE SEQUENCE [LARGE SCALE GENOMIC DNA]</scope>
    <source>
        <strain evidence="3">cv. Tatra</strain>
        <tissue evidence="2">Young leaves</tissue>
    </source>
</reference>
<name>A0A2K3JN44_TRIPR</name>
<evidence type="ECO:0000313" key="3">
    <source>
        <dbReference type="Proteomes" id="UP000236291"/>
    </source>
</evidence>
<proteinExistence type="predicted"/>
<accession>A0A2K3JN44</accession>
<reference evidence="2 3" key="1">
    <citation type="journal article" date="2014" name="Am. J. Bot.">
        <title>Genome assembly and annotation for red clover (Trifolium pratense; Fabaceae).</title>
        <authorList>
            <person name="Istvanek J."/>
            <person name="Jaros M."/>
            <person name="Krenek A."/>
            <person name="Repkova J."/>
        </authorList>
    </citation>
    <scope>NUCLEOTIDE SEQUENCE [LARGE SCALE GENOMIC DNA]</scope>
    <source>
        <strain evidence="3">cv. Tatra</strain>
        <tissue evidence="2">Young leaves</tissue>
    </source>
</reference>
<dbReference type="ExpressionAtlas" id="A0A2K3JN44">
    <property type="expression patterns" value="baseline"/>
</dbReference>
<evidence type="ECO:0000259" key="1">
    <source>
        <dbReference type="Pfam" id="PF24626"/>
    </source>
</evidence>
<dbReference type="InterPro" id="IPR016197">
    <property type="entry name" value="Chromo-like_dom_sf"/>
</dbReference>
<organism evidence="2 3">
    <name type="scientific">Trifolium pratense</name>
    <name type="common">Red clover</name>
    <dbReference type="NCBI Taxonomy" id="57577"/>
    <lineage>
        <taxon>Eukaryota</taxon>
        <taxon>Viridiplantae</taxon>
        <taxon>Streptophyta</taxon>
        <taxon>Embryophyta</taxon>
        <taxon>Tracheophyta</taxon>
        <taxon>Spermatophyta</taxon>
        <taxon>Magnoliopsida</taxon>
        <taxon>eudicotyledons</taxon>
        <taxon>Gunneridae</taxon>
        <taxon>Pentapetalae</taxon>
        <taxon>rosids</taxon>
        <taxon>fabids</taxon>
        <taxon>Fabales</taxon>
        <taxon>Fabaceae</taxon>
        <taxon>Papilionoideae</taxon>
        <taxon>50 kb inversion clade</taxon>
        <taxon>NPAAA clade</taxon>
        <taxon>Hologalegina</taxon>
        <taxon>IRL clade</taxon>
        <taxon>Trifolieae</taxon>
        <taxon>Trifolium</taxon>
    </lineage>
</organism>
<dbReference type="STRING" id="57577.A0A2K3JN44"/>
<dbReference type="PANTHER" id="PTHR46148:SF52">
    <property type="entry name" value="OS04G0603800 PROTEIN"/>
    <property type="match status" value="1"/>
</dbReference>
<comment type="caution">
    <text evidence="2">The sequence shown here is derived from an EMBL/GenBank/DDBJ whole genome shotgun (WGS) entry which is preliminary data.</text>
</comment>
<dbReference type="AlphaFoldDB" id="A0A2K3JN44"/>
<dbReference type="PANTHER" id="PTHR46148">
    <property type="entry name" value="CHROMO DOMAIN-CONTAINING PROTEIN"/>
    <property type="match status" value="1"/>
</dbReference>
<sequence>MSSYANKKRRDLSFHVGEWVFLNLRPHRQQSVIRRISQKLAARFYGPFKIVGNVGEVAYKLKLPNHSRIHPRFHVSLLKKAIGNYETQGELPADLEVSDDIDAYPEQIMGSTVTVKEGVIVQQSLIKWKHKSLNDVTWEDNAFLAGQFPEFSLEDNDCFEGREC</sequence>
<gene>
    <name evidence="2" type="ORF">L195_g049057</name>
</gene>
<evidence type="ECO:0000313" key="2">
    <source>
        <dbReference type="EMBL" id="PNX55428.1"/>
    </source>
</evidence>
<dbReference type="Pfam" id="PF24626">
    <property type="entry name" value="SH3_Tf2-1"/>
    <property type="match status" value="1"/>
</dbReference>
<protein>
    <recommendedName>
        <fullName evidence="1">Tf2-1-like SH3-like domain-containing protein</fullName>
    </recommendedName>
</protein>